<name>A0A382H389_9ZZZZ</name>
<proteinExistence type="predicted"/>
<sequence length="327" mass="36800">MKRRWPTVAVVIPNHSRVQELLEAVSSVAMQRYEGTVRSYVVYRPRAGIEELLSGLQGVVALPSADEIGRNSIAVKRNIGLQACTEELVAFLDDDDVWHPLKLLIQVNALQNQGSNIAVCSRPIYFSSSPIWTKKSIDKRFRDLSTYQVVSGRSVGTSSLLVDGETARQLQFDERPDWLALEDYDFKIRLAQRCIIRRVQGKMTAYRSDNRSVSVEESRYTLLRALSVLAASAERDINKRGPQVVALRLLIVSAFGGFGSIQESHGSTDPVSEEILERVLDGRLFGRLDTLLSRTVRTGWRRGWTARPLRFVIRAMRSGATRILRKG</sequence>
<dbReference type="Gene3D" id="3.90.550.10">
    <property type="entry name" value="Spore Coat Polysaccharide Biosynthesis Protein SpsA, Chain A"/>
    <property type="match status" value="1"/>
</dbReference>
<accession>A0A382H389</accession>
<dbReference type="CDD" id="cd00761">
    <property type="entry name" value="Glyco_tranf_GTA_type"/>
    <property type="match status" value="1"/>
</dbReference>
<feature type="domain" description="Glycosyltransferase 2-like" evidence="1">
    <location>
        <begin position="73"/>
        <end position="137"/>
    </location>
</feature>
<dbReference type="SUPFAM" id="SSF53448">
    <property type="entry name" value="Nucleotide-diphospho-sugar transferases"/>
    <property type="match status" value="1"/>
</dbReference>
<evidence type="ECO:0000313" key="2">
    <source>
        <dbReference type="EMBL" id="SVB81377.1"/>
    </source>
</evidence>
<protein>
    <recommendedName>
        <fullName evidence="1">Glycosyltransferase 2-like domain-containing protein</fullName>
    </recommendedName>
</protein>
<organism evidence="2">
    <name type="scientific">marine metagenome</name>
    <dbReference type="NCBI Taxonomy" id="408172"/>
    <lineage>
        <taxon>unclassified sequences</taxon>
        <taxon>metagenomes</taxon>
        <taxon>ecological metagenomes</taxon>
    </lineage>
</organism>
<dbReference type="AlphaFoldDB" id="A0A382H389"/>
<dbReference type="EMBL" id="UINC01058752">
    <property type="protein sequence ID" value="SVB81377.1"/>
    <property type="molecule type" value="Genomic_DNA"/>
</dbReference>
<dbReference type="InterPro" id="IPR001173">
    <property type="entry name" value="Glyco_trans_2-like"/>
</dbReference>
<reference evidence="2" key="1">
    <citation type="submission" date="2018-05" db="EMBL/GenBank/DDBJ databases">
        <authorList>
            <person name="Lanie J.A."/>
            <person name="Ng W.-L."/>
            <person name="Kazmierczak K.M."/>
            <person name="Andrzejewski T.M."/>
            <person name="Davidsen T.M."/>
            <person name="Wayne K.J."/>
            <person name="Tettelin H."/>
            <person name="Glass J.I."/>
            <person name="Rusch D."/>
            <person name="Podicherti R."/>
            <person name="Tsui H.-C.T."/>
            <person name="Winkler M.E."/>
        </authorList>
    </citation>
    <scope>NUCLEOTIDE SEQUENCE</scope>
</reference>
<evidence type="ECO:0000259" key="1">
    <source>
        <dbReference type="Pfam" id="PF00535"/>
    </source>
</evidence>
<dbReference type="Pfam" id="PF00535">
    <property type="entry name" value="Glycos_transf_2"/>
    <property type="match status" value="1"/>
</dbReference>
<dbReference type="InterPro" id="IPR029044">
    <property type="entry name" value="Nucleotide-diphossugar_trans"/>
</dbReference>
<gene>
    <name evidence="2" type="ORF">METZ01_LOCUS234231</name>
</gene>